<dbReference type="InterPro" id="IPR000073">
    <property type="entry name" value="AB_hydrolase_1"/>
</dbReference>
<gene>
    <name evidence="2" type="ORF">PRZ48_002145</name>
</gene>
<proteinExistence type="predicted"/>
<dbReference type="PANTHER" id="PTHR37017">
    <property type="entry name" value="AB HYDROLASE-1 DOMAIN-CONTAINING PROTEIN-RELATED"/>
    <property type="match status" value="1"/>
</dbReference>
<name>A0ABR0F374_ZASCE</name>
<reference evidence="2 3" key="1">
    <citation type="journal article" date="2023" name="G3 (Bethesda)">
        <title>A chromosome-level genome assembly of Zasmidium syzygii isolated from banana leaves.</title>
        <authorList>
            <person name="van Westerhoven A.C."/>
            <person name="Mehrabi R."/>
            <person name="Talebi R."/>
            <person name="Steentjes M.B.F."/>
            <person name="Corcolon B."/>
            <person name="Chong P.A."/>
            <person name="Kema G.H.J."/>
            <person name="Seidl M.F."/>
        </authorList>
    </citation>
    <scope>NUCLEOTIDE SEQUENCE [LARGE SCALE GENOMIC DNA]</scope>
    <source>
        <strain evidence="2 3">P124</strain>
    </source>
</reference>
<evidence type="ECO:0000313" key="3">
    <source>
        <dbReference type="Proteomes" id="UP001305779"/>
    </source>
</evidence>
<protein>
    <recommendedName>
        <fullName evidence="1">AB hydrolase-1 domain-containing protein</fullName>
    </recommendedName>
</protein>
<dbReference type="Proteomes" id="UP001305779">
    <property type="component" value="Unassembled WGS sequence"/>
</dbReference>
<dbReference type="PANTHER" id="PTHR37017:SF11">
    <property type="entry name" value="ESTERASE_LIPASE_THIOESTERASE DOMAIN-CONTAINING PROTEIN"/>
    <property type="match status" value="1"/>
</dbReference>
<keyword evidence="3" id="KW-1185">Reference proteome</keyword>
<dbReference type="Gene3D" id="3.40.50.1820">
    <property type="entry name" value="alpha/beta hydrolase"/>
    <property type="match status" value="1"/>
</dbReference>
<dbReference type="InterPro" id="IPR029058">
    <property type="entry name" value="AB_hydrolase_fold"/>
</dbReference>
<dbReference type="EMBL" id="JAXOVC010000001">
    <property type="protein sequence ID" value="KAK4508407.1"/>
    <property type="molecule type" value="Genomic_DNA"/>
</dbReference>
<dbReference type="SUPFAM" id="SSF53474">
    <property type="entry name" value="alpha/beta-Hydrolases"/>
    <property type="match status" value="1"/>
</dbReference>
<feature type="domain" description="AB hydrolase-1" evidence="1">
    <location>
        <begin position="9"/>
        <end position="241"/>
    </location>
</feature>
<comment type="caution">
    <text evidence="2">The sequence shown here is derived from an EMBL/GenBank/DDBJ whole genome shotgun (WGS) entry which is preliminary data.</text>
</comment>
<sequence>MASPNKPAVVFAHGAWHQGLHWANVAQKLQSAGYEVATPTMPSGSGPALEDGLHADSAALKSAIETLTNQGKDIVLAMHSYGGAYGSEAVAEWHLDPANNQPGKGRILHLLYISAMVIPKGISYVEDDPVAHTVSVEDGLIHHLEPHHRFYEHCPPTIARYCIANLRPHSASTFSTKTNHRGWADYDIPVTYLACKDDQALYYDPTLLKFAGRVREAGVRGFEFVEIETDHTPWISREEEFMGVVWGVLGKAEGRGMGSARI</sequence>
<evidence type="ECO:0000313" key="2">
    <source>
        <dbReference type="EMBL" id="KAK4508407.1"/>
    </source>
</evidence>
<dbReference type="Pfam" id="PF12697">
    <property type="entry name" value="Abhydrolase_6"/>
    <property type="match status" value="1"/>
</dbReference>
<organism evidence="2 3">
    <name type="scientific">Zasmidium cellare</name>
    <name type="common">Wine cellar mold</name>
    <name type="synonym">Racodium cellare</name>
    <dbReference type="NCBI Taxonomy" id="395010"/>
    <lineage>
        <taxon>Eukaryota</taxon>
        <taxon>Fungi</taxon>
        <taxon>Dikarya</taxon>
        <taxon>Ascomycota</taxon>
        <taxon>Pezizomycotina</taxon>
        <taxon>Dothideomycetes</taxon>
        <taxon>Dothideomycetidae</taxon>
        <taxon>Mycosphaerellales</taxon>
        <taxon>Mycosphaerellaceae</taxon>
        <taxon>Zasmidium</taxon>
    </lineage>
</organism>
<evidence type="ECO:0000259" key="1">
    <source>
        <dbReference type="Pfam" id="PF12697"/>
    </source>
</evidence>
<accession>A0ABR0F374</accession>
<dbReference type="InterPro" id="IPR052897">
    <property type="entry name" value="Sec-Metab_Biosynth_Hydrolase"/>
</dbReference>